<evidence type="ECO:0000313" key="2">
    <source>
        <dbReference type="Proteomes" id="UP001152888"/>
    </source>
</evidence>
<proteinExistence type="predicted"/>
<dbReference type="Pfam" id="PF23556">
    <property type="entry name" value="TPR_Vps41"/>
    <property type="match status" value="1"/>
</dbReference>
<dbReference type="OrthoDB" id="244107at2759"/>
<dbReference type="AlphaFoldDB" id="A0A9P0L850"/>
<gene>
    <name evidence="1" type="ORF">ACAOBT_LOCUS18293</name>
</gene>
<evidence type="ECO:0000313" key="1">
    <source>
        <dbReference type="EMBL" id="CAH1988123.1"/>
    </source>
</evidence>
<dbReference type="EMBL" id="CAKOFQ010007037">
    <property type="protein sequence ID" value="CAH1988123.1"/>
    <property type="molecule type" value="Genomic_DNA"/>
</dbReference>
<reference evidence="1" key="1">
    <citation type="submission" date="2022-03" db="EMBL/GenBank/DDBJ databases">
        <authorList>
            <person name="Sayadi A."/>
        </authorList>
    </citation>
    <scope>NUCLEOTIDE SEQUENCE</scope>
</reference>
<organism evidence="1 2">
    <name type="scientific">Acanthoscelides obtectus</name>
    <name type="common">Bean weevil</name>
    <name type="synonym">Bruchus obtectus</name>
    <dbReference type="NCBI Taxonomy" id="200917"/>
    <lineage>
        <taxon>Eukaryota</taxon>
        <taxon>Metazoa</taxon>
        <taxon>Ecdysozoa</taxon>
        <taxon>Arthropoda</taxon>
        <taxon>Hexapoda</taxon>
        <taxon>Insecta</taxon>
        <taxon>Pterygota</taxon>
        <taxon>Neoptera</taxon>
        <taxon>Endopterygota</taxon>
        <taxon>Coleoptera</taxon>
        <taxon>Polyphaga</taxon>
        <taxon>Cucujiformia</taxon>
        <taxon>Chrysomeloidea</taxon>
        <taxon>Chrysomelidae</taxon>
        <taxon>Bruchinae</taxon>
        <taxon>Bruchini</taxon>
        <taxon>Acanthoscelides</taxon>
    </lineage>
</organism>
<accession>A0A9P0L850</accession>
<comment type="caution">
    <text evidence="1">The sequence shown here is derived from an EMBL/GenBank/DDBJ whole genome shotgun (WGS) entry which is preliminary data.</text>
</comment>
<keyword evidence="2" id="KW-1185">Reference proteome</keyword>
<name>A0A9P0L850_ACAOB</name>
<protein>
    <submittedName>
        <fullName evidence="1">Uncharacterized protein</fullName>
    </submittedName>
</protein>
<sequence>MNSSIVFRLKHKDVFTLIEKHNLYSVIEDMLTTFMDLDYKKTIALLLDKQPIPSGIVVEKLKSNKLHLYRLKE</sequence>
<dbReference type="Proteomes" id="UP001152888">
    <property type="component" value="Unassembled WGS sequence"/>
</dbReference>